<feature type="compositionally biased region" description="Basic residues" evidence="3">
    <location>
        <begin position="1"/>
        <end position="12"/>
    </location>
</feature>
<evidence type="ECO:0000259" key="4">
    <source>
        <dbReference type="PROSITE" id="PS50002"/>
    </source>
</evidence>
<keyword evidence="8" id="KW-1185">Reference proteome</keyword>
<dbReference type="InterPro" id="IPR027417">
    <property type="entry name" value="P-loop_NTPase"/>
</dbReference>
<dbReference type="Gene3D" id="1.10.10.10">
    <property type="entry name" value="Winged helix-like DNA-binding domain superfamily/Winged helix DNA-binding domain"/>
    <property type="match status" value="1"/>
</dbReference>
<evidence type="ECO:0000313" key="8">
    <source>
        <dbReference type="Proteomes" id="UP000275408"/>
    </source>
</evidence>
<dbReference type="SMART" id="SM00255">
    <property type="entry name" value="TIR"/>
    <property type="match status" value="1"/>
</dbReference>
<dbReference type="SUPFAM" id="SSF50044">
    <property type="entry name" value="SH3-domain"/>
    <property type="match status" value="1"/>
</dbReference>
<dbReference type="Gene3D" id="2.30.30.40">
    <property type="entry name" value="SH3 Domains"/>
    <property type="match status" value="1"/>
</dbReference>
<dbReference type="InterPro" id="IPR001245">
    <property type="entry name" value="Ser-Thr/Tyr_kinase_cat_dom"/>
</dbReference>
<dbReference type="Gene3D" id="3.40.50.300">
    <property type="entry name" value="P-loop containing nucleotide triphosphate hydrolases"/>
    <property type="match status" value="2"/>
</dbReference>
<dbReference type="PROSITE" id="PS50104">
    <property type="entry name" value="TIR"/>
    <property type="match status" value="1"/>
</dbReference>
<feature type="domain" description="Death" evidence="5">
    <location>
        <begin position="1202"/>
        <end position="1259"/>
    </location>
</feature>
<dbReference type="GO" id="GO:0007165">
    <property type="term" value="P:signal transduction"/>
    <property type="evidence" value="ECO:0007669"/>
    <property type="project" value="InterPro"/>
</dbReference>
<dbReference type="InterPro" id="IPR036388">
    <property type="entry name" value="WH-like_DNA-bd_sf"/>
</dbReference>
<dbReference type="SUPFAM" id="SSF52200">
    <property type="entry name" value="Toll/Interleukin receptor TIR domain"/>
    <property type="match status" value="1"/>
</dbReference>
<dbReference type="PANTHER" id="PTHR47508:SF1">
    <property type="entry name" value="NON-SPECIFIC SERINE_THREONINE PROTEIN KINASE"/>
    <property type="match status" value="1"/>
</dbReference>
<dbReference type="InterPro" id="IPR036028">
    <property type="entry name" value="SH3-like_dom_sf"/>
</dbReference>
<dbReference type="Pfam" id="PF07714">
    <property type="entry name" value="PK_Tyr_Ser-Thr"/>
    <property type="match status" value="1"/>
</dbReference>
<feature type="domain" description="TIR" evidence="6">
    <location>
        <begin position="1298"/>
        <end position="1434"/>
    </location>
</feature>
<dbReference type="InterPro" id="IPR001452">
    <property type="entry name" value="SH3_domain"/>
</dbReference>
<dbReference type="Proteomes" id="UP000275408">
    <property type="component" value="Unassembled WGS sequence"/>
</dbReference>
<dbReference type="InterPro" id="IPR011029">
    <property type="entry name" value="DEATH-like_dom_sf"/>
</dbReference>
<dbReference type="Pfam" id="PF00531">
    <property type="entry name" value="Death"/>
    <property type="match status" value="1"/>
</dbReference>
<dbReference type="Gene3D" id="3.30.70.1390">
    <property type="entry name" value="ROC domain from the Parkinson's disease-associated leucine-rich repeat kinase 2"/>
    <property type="match status" value="1"/>
</dbReference>
<feature type="region of interest" description="Disordered" evidence="3">
    <location>
        <begin position="1"/>
        <end position="43"/>
    </location>
</feature>
<dbReference type="InterPro" id="IPR035897">
    <property type="entry name" value="Toll_tir_struct_dom_sf"/>
</dbReference>
<name>A0A3M6UUF9_POCDA</name>
<evidence type="ECO:0000259" key="5">
    <source>
        <dbReference type="PROSITE" id="PS50017"/>
    </source>
</evidence>
<dbReference type="STRING" id="46731.A0A3M6UUF9"/>
<comment type="caution">
    <text evidence="7">The sequence shown here is derived from an EMBL/GenBank/DDBJ whole genome shotgun (WGS) entry which is preliminary data.</text>
</comment>
<reference evidence="7 8" key="1">
    <citation type="journal article" date="2018" name="Sci. Rep.">
        <title>Comparative analysis of the Pocillopora damicornis genome highlights role of immune system in coral evolution.</title>
        <authorList>
            <person name="Cunning R."/>
            <person name="Bay R.A."/>
            <person name="Gillette P."/>
            <person name="Baker A.C."/>
            <person name="Traylor-Knowles N."/>
        </authorList>
    </citation>
    <scope>NUCLEOTIDE SEQUENCE [LARGE SCALE GENOMIC DNA]</scope>
    <source>
        <strain evidence="7">RSMAS</strain>
        <tissue evidence="7">Whole animal</tissue>
    </source>
</reference>
<dbReference type="CDD" id="cd00174">
    <property type="entry name" value="SH3"/>
    <property type="match status" value="1"/>
</dbReference>
<dbReference type="SUPFAM" id="SSF52540">
    <property type="entry name" value="P-loop containing nucleoside triphosphate hydrolases"/>
    <property type="match status" value="1"/>
</dbReference>
<dbReference type="InterPro" id="IPR000488">
    <property type="entry name" value="Death_dom"/>
</dbReference>
<dbReference type="PROSITE" id="PS50002">
    <property type="entry name" value="SH3"/>
    <property type="match status" value="1"/>
</dbReference>
<dbReference type="Gene3D" id="1.10.533.10">
    <property type="entry name" value="Death Domain, Fas"/>
    <property type="match status" value="1"/>
</dbReference>
<evidence type="ECO:0000256" key="2">
    <source>
        <dbReference type="PROSITE-ProRule" id="PRU00192"/>
    </source>
</evidence>
<dbReference type="PROSITE" id="PS50017">
    <property type="entry name" value="DEATH_DOMAIN"/>
    <property type="match status" value="1"/>
</dbReference>
<evidence type="ECO:0000256" key="3">
    <source>
        <dbReference type="SAM" id="MobiDB-lite"/>
    </source>
</evidence>
<dbReference type="GO" id="GO:0004672">
    <property type="term" value="F:protein kinase activity"/>
    <property type="evidence" value="ECO:0007669"/>
    <property type="project" value="InterPro"/>
</dbReference>
<dbReference type="SMART" id="SM00005">
    <property type="entry name" value="DEATH"/>
    <property type="match status" value="1"/>
</dbReference>
<feature type="compositionally biased region" description="Basic and acidic residues" evidence="3">
    <location>
        <begin position="30"/>
        <end position="43"/>
    </location>
</feature>
<sequence>MKKAKKSLRKAFHQSSSNNREGKQPGNDVPKGDVREDSAENKAEAEELTDLDKLYIALAEVGRRNLFDLLCYGINITSLDALQKYTAEDSTSAYICDKIKSLLEGKDFNFKELVQKYKPSKLVQTCEIKHIPVIPKKDLVVTRTLRQGPFVGQVCEAQLTLPDGRKEKVCLRYQTVQDEDQMDFLREAEIAFQLRHENILAYYGVVIASSYSPHPALVVEFAEYGNLSESWPHHNIEHLWRYTIQAATALEYLEKRNLKLAGLAACWFKEVNLKKQMNIAVPETLNSVAVMFGRLFSEIFSAFSKRYKGHKKLAALSKWSDVKFGDLCPSHFCDVFQRCLRNSERMPPSFSEIRQSLVTQEHPLKLKVIRKFEGSKDGFLSCNPGEIITLISKKRHKYDKTAWFGVTQSAQIGFFTLEYVEEIMNDNVDGSVIPLEIQARGPRAELAFQKALRNGRVQVFRGRIMILGQDRAGKTSLKKSLLGMPFNPEEESTVGVEVDPSKCEVDVDQVTNWQRTEHTKLDVSHFVEDIARIVAKDLKETDEEPKKTNDVTSLLEQGYNDELQADDPMPVDTTPLNNSSLKSEEEESVTTDNISNSGVPVGKPADLNIQLSVDTSSDLQNDVTELVVQYLQALRLEDHVKTKETSFTLWDFAGQHLYYASHSVFLSPRAVYALVYNLTKDLNAPAEPRVKQGIHDIILEKQNSETNLESLLSWLASIHSIRPADDEPGNNQQDKRSYLRPPVFIVGTNADKPFEDVKKMEKCIQRNISGKVYEKHVIKPLFAVDNTRSIGDDGVQALQRRIMEVFRQEPYMGEEIPIRWFNFEKIIEALVAKGTYHMDFDQLLTVTKKVCEIDDKEEMMAMLNFYHDLGVIVKYGRTVVLQAQWLIDLFKRLITVRPFDEMDALYSECWKELEESGILRMTLVDHVFADVIQNGLSKKDILDMMELYGLIAKFSFFPVASKDEQKYFVPAQLRSSPAGLCEIKTSSGDPCPLYLHFLDGFVPHGLFPQLLARFIRWSSEHAPNQAPNLYHNGARLFIGRKNMYSLVLICRKRFIKIVLKQRNPALNTPFVTTAQEVRVFLEDSLQKLSLESPWLRNLRCELCVACPSCLTHGEECAKHGSVCCAHDDCLHLLRVIPEEQLFCPKSFTDEALQIDGLNNWFQNEEQMQRILPSLNSEAIQRPFPSKTGTPSRDDLLLLAFELGSSWKMLGRALSLPEAVLEQIEEDNHKLIEKCCRVLIKWTEVFGPSATYESLAKALQHPAVGRGALAVKYCDVPGDVYTGTEASPISCKIVDNLRWSCPVFLSYQWDLQETVKRLKNRIEENGIQCWMDIGQMGGGDALFAKIDAGIRACKVFVCCVTKRYCQSDACQREATLACNLKKPIIPLLFEDISWPPEGQLALIFTTLLYIKMSVEHGEFPDAQFQEMMRKVGEFVQT</sequence>
<evidence type="ECO:0008006" key="9">
    <source>
        <dbReference type="Google" id="ProtNLM"/>
    </source>
</evidence>
<keyword evidence="1 2" id="KW-0728">SH3 domain</keyword>
<protein>
    <recommendedName>
        <fullName evidence="9">Protein kinase domain-containing protein</fullName>
    </recommendedName>
</protein>
<dbReference type="Gene3D" id="1.10.510.10">
    <property type="entry name" value="Transferase(Phosphotransferase) domain 1"/>
    <property type="match status" value="1"/>
</dbReference>
<dbReference type="InterPro" id="IPR000157">
    <property type="entry name" value="TIR_dom"/>
</dbReference>
<evidence type="ECO:0000313" key="7">
    <source>
        <dbReference type="EMBL" id="RMX57301.1"/>
    </source>
</evidence>
<dbReference type="Gene3D" id="3.40.50.10140">
    <property type="entry name" value="Toll/interleukin-1 receptor homology (TIR) domain"/>
    <property type="match status" value="1"/>
</dbReference>
<dbReference type="SMART" id="SM00326">
    <property type="entry name" value="SH3"/>
    <property type="match status" value="1"/>
</dbReference>
<dbReference type="SUPFAM" id="SSF56112">
    <property type="entry name" value="Protein kinase-like (PK-like)"/>
    <property type="match status" value="1"/>
</dbReference>
<dbReference type="InterPro" id="IPR011009">
    <property type="entry name" value="Kinase-like_dom_sf"/>
</dbReference>
<evidence type="ECO:0000259" key="6">
    <source>
        <dbReference type="PROSITE" id="PS50104"/>
    </source>
</evidence>
<feature type="domain" description="SH3" evidence="4">
    <location>
        <begin position="361"/>
        <end position="425"/>
    </location>
</feature>
<dbReference type="OrthoDB" id="120976at2759"/>
<accession>A0A3M6UUF9</accession>
<proteinExistence type="predicted"/>
<dbReference type="Pfam" id="PF13676">
    <property type="entry name" value="TIR_2"/>
    <property type="match status" value="1"/>
</dbReference>
<dbReference type="SUPFAM" id="SSF47986">
    <property type="entry name" value="DEATH domain"/>
    <property type="match status" value="1"/>
</dbReference>
<dbReference type="PANTHER" id="PTHR47508">
    <property type="entry name" value="SAM DOMAIN-CONTAINING PROTEIN-RELATED"/>
    <property type="match status" value="1"/>
</dbReference>
<gene>
    <name evidence="7" type="ORF">pdam_00012849</name>
</gene>
<dbReference type="EMBL" id="RCHS01000683">
    <property type="protein sequence ID" value="RMX57301.1"/>
    <property type="molecule type" value="Genomic_DNA"/>
</dbReference>
<organism evidence="7 8">
    <name type="scientific">Pocillopora damicornis</name>
    <name type="common">Cauliflower coral</name>
    <name type="synonym">Millepora damicornis</name>
    <dbReference type="NCBI Taxonomy" id="46731"/>
    <lineage>
        <taxon>Eukaryota</taxon>
        <taxon>Metazoa</taxon>
        <taxon>Cnidaria</taxon>
        <taxon>Anthozoa</taxon>
        <taxon>Hexacorallia</taxon>
        <taxon>Scleractinia</taxon>
        <taxon>Astrocoeniina</taxon>
        <taxon>Pocilloporidae</taxon>
        <taxon>Pocillopora</taxon>
    </lineage>
</organism>
<evidence type="ECO:0000256" key="1">
    <source>
        <dbReference type="ARBA" id="ARBA00022443"/>
    </source>
</evidence>
<dbReference type="CDD" id="cd01670">
    <property type="entry name" value="Death"/>
    <property type="match status" value="1"/>
</dbReference>
<feature type="region of interest" description="Disordered" evidence="3">
    <location>
        <begin position="561"/>
        <end position="601"/>
    </location>
</feature>